<name>A0ABD1E0K6_HYPHA</name>
<evidence type="ECO:0000313" key="4">
    <source>
        <dbReference type="Proteomes" id="UP001566132"/>
    </source>
</evidence>
<gene>
    <name evidence="3" type="ORF">ABEB36_015451</name>
</gene>
<sequence length="200" mass="23129">MRTLQELRHDFSVIVQTENFIPAITPYLRKLAKVLKEAKNINEGRQDYSQNQLNLHRRDSPKYNPGDRVWVETHPISKAAKGYTAKFAPRRDGPYIILQQLGTNSYEIADPNNPTIRLGTYHSSALREYKNEEEVLAVRPIKRRGRPKIKKSMEEQEIAVFKRTYKKRSSKPSDKNNVGKQALPLMDASSGRLLRPRGRM</sequence>
<accession>A0ABD1E0K6</accession>
<dbReference type="InterPro" id="IPR056924">
    <property type="entry name" value="SH3_Tf2-1"/>
</dbReference>
<evidence type="ECO:0000256" key="1">
    <source>
        <dbReference type="SAM" id="MobiDB-lite"/>
    </source>
</evidence>
<dbReference type="AlphaFoldDB" id="A0ABD1E0K6"/>
<comment type="caution">
    <text evidence="3">The sequence shown here is derived from an EMBL/GenBank/DDBJ whole genome shotgun (WGS) entry which is preliminary data.</text>
</comment>
<evidence type="ECO:0000259" key="2">
    <source>
        <dbReference type="Pfam" id="PF24626"/>
    </source>
</evidence>
<feature type="domain" description="Tf2-1-like SH3-like" evidence="2">
    <location>
        <begin position="66"/>
        <end position="129"/>
    </location>
</feature>
<evidence type="ECO:0000313" key="3">
    <source>
        <dbReference type="EMBL" id="KAL1488083.1"/>
    </source>
</evidence>
<keyword evidence="4" id="KW-1185">Reference proteome</keyword>
<feature type="region of interest" description="Disordered" evidence="1">
    <location>
        <begin position="165"/>
        <end position="200"/>
    </location>
</feature>
<reference evidence="3 4" key="1">
    <citation type="submission" date="2024-05" db="EMBL/GenBank/DDBJ databases">
        <title>Genetic variation in Jamaican populations of the coffee berry borer (Hypothenemus hampei).</title>
        <authorList>
            <person name="Errbii M."/>
            <person name="Myrie A."/>
        </authorList>
    </citation>
    <scope>NUCLEOTIDE SEQUENCE [LARGE SCALE GENOMIC DNA]</scope>
    <source>
        <strain evidence="3">JA-Hopewell-2020-01-JO</strain>
        <tissue evidence="3">Whole body</tissue>
    </source>
</reference>
<dbReference type="Proteomes" id="UP001566132">
    <property type="component" value="Unassembled WGS sequence"/>
</dbReference>
<organism evidence="3 4">
    <name type="scientific">Hypothenemus hampei</name>
    <name type="common">Coffee berry borer</name>
    <dbReference type="NCBI Taxonomy" id="57062"/>
    <lineage>
        <taxon>Eukaryota</taxon>
        <taxon>Metazoa</taxon>
        <taxon>Ecdysozoa</taxon>
        <taxon>Arthropoda</taxon>
        <taxon>Hexapoda</taxon>
        <taxon>Insecta</taxon>
        <taxon>Pterygota</taxon>
        <taxon>Neoptera</taxon>
        <taxon>Endopterygota</taxon>
        <taxon>Coleoptera</taxon>
        <taxon>Polyphaga</taxon>
        <taxon>Cucujiformia</taxon>
        <taxon>Curculionidae</taxon>
        <taxon>Scolytinae</taxon>
        <taxon>Hypothenemus</taxon>
    </lineage>
</organism>
<dbReference type="EMBL" id="JBDJPC010000016">
    <property type="protein sequence ID" value="KAL1488083.1"/>
    <property type="molecule type" value="Genomic_DNA"/>
</dbReference>
<protein>
    <recommendedName>
        <fullName evidence="2">Tf2-1-like SH3-like domain-containing protein</fullName>
    </recommendedName>
</protein>
<dbReference type="Pfam" id="PF24626">
    <property type="entry name" value="SH3_Tf2-1"/>
    <property type="match status" value="1"/>
</dbReference>
<proteinExistence type="predicted"/>